<keyword evidence="2" id="KW-0560">Oxidoreductase</keyword>
<proteinExistence type="inferred from homology"/>
<keyword evidence="7" id="KW-0808">Transferase</keyword>
<feature type="domain" description="Aminomethyltransferase C-terminal" evidence="5">
    <location>
        <begin position="887"/>
        <end position="968"/>
    </location>
</feature>
<dbReference type="Gene3D" id="3.30.1360.120">
    <property type="entry name" value="Probable tRNA modification gtpase trme, domain 1"/>
    <property type="match status" value="1"/>
</dbReference>
<accession>Q1AT58</accession>
<dbReference type="AlphaFoldDB" id="Q1AT58"/>
<dbReference type="Pfam" id="PF07992">
    <property type="entry name" value="Pyr_redox_2"/>
    <property type="match status" value="1"/>
</dbReference>
<dbReference type="GO" id="GO:0008168">
    <property type="term" value="F:methyltransferase activity"/>
    <property type="evidence" value="ECO:0007669"/>
    <property type="project" value="UniProtKB-KW"/>
</dbReference>
<dbReference type="InterPro" id="IPR023753">
    <property type="entry name" value="FAD/NAD-binding_dom"/>
</dbReference>
<dbReference type="SUPFAM" id="SSF101790">
    <property type="entry name" value="Aminomethyltransferase beta-barrel domain"/>
    <property type="match status" value="1"/>
</dbReference>
<dbReference type="Gene3D" id="3.10.20.440">
    <property type="entry name" value="2Fe-2S iron-sulphur cluster binding domain, sarcosine oxidase, alpha subunit, N-terminal domain"/>
    <property type="match status" value="1"/>
</dbReference>
<keyword evidence="7" id="KW-0489">Methyltransferase</keyword>
<dbReference type="InterPro" id="IPR041117">
    <property type="entry name" value="SoxA_A3"/>
</dbReference>
<dbReference type="InterPro" id="IPR028896">
    <property type="entry name" value="GcvT/YgfZ/DmdA"/>
</dbReference>
<dbReference type="InterPro" id="IPR042204">
    <property type="entry name" value="2Fe-2S-bd_N"/>
</dbReference>
<dbReference type="SUPFAM" id="SSF103025">
    <property type="entry name" value="Folate-binding domain"/>
    <property type="match status" value="1"/>
</dbReference>
<dbReference type="GO" id="GO:0004047">
    <property type="term" value="F:aminomethyltransferase activity"/>
    <property type="evidence" value="ECO:0007669"/>
    <property type="project" value="UniProtKB-EC"/>
</dbReference>
<name>Q1AT58_RUBXD</name>
<feature type="domain" description="GCVT N-terminal" evidence="3">
    <location>
        <begin position="595"/>
        <end position="863"/>
    </location>
</feature>
<dbReference type="PRINTS" id="PR00368">
    <property type="entry name" value="FADPNR"/>
</dbReference>
<dbReference type="GO" id="GO:0032259">
    <property type="term" value="P:methylation"/>
    <property type="evidence" value="ECO:0007669"/>
    <property type="project" value="UniProtKB-KW"/>
</dbReference>
<dbReference type="InterPro" id="IPR036188">
    <property type="entry name" value="FAD/NAD-bd_sf"/>
</dbReference>
<dbReference type="Pfam" id="PF08669">
    <property type="entry name" value="GCV_T_C"/>
    <property type="match status" value="1"/>
</dbReference>
<dbReference type="Proteomes" id="UP000006637">
    <property type="component" value="Chromosome"/>
</dbReference>
<feature type="domain" description="FAD/NAD(P)-binding" evidence="4">
    <location>
        <begin position="166"/>
        <end position="421"/>
    </location>
</feature>
<dbReference type="PANTHER" id="PTHR43757">
    <property type="entry name" value="AMINOMETHYLTRANSFERASE"/>
    <property type="match status" value="1"/>
</dbReference>
<dbReference type="PRINTS" id="PR00469">
    <property type="entry name" value="PNDRDTASEII"/>
</dbReference>
<reference evidence="7 8" key="1">
    <citation type="submission" date="2006-06" db="EMBL/GenBank/DDBJ databases">
        <title>Complete sequence of Rubrobacter xylanophilus DSM 9941.</title>
        <authorList>
            <consortium name="US DOE Joint Genome Institute"/>
            <person name="Copeland A."/>
            <person name="Lucas S."/>
            <person name="Lapidus A."/>
            <person name="Barry K."/>
            <person name="Detter J.C."/>
            <person name="Glavina del Rio T."/>
            <person name="Hammon N."/>
            <person name="Israni S."/>
            <person name="Dalin E."/>
            <person name="Tice H."/>
            <person name="Pitluck S."/>
            <person name="Munk A.C."/>
            <person name="Brettin T."/>
            <person name="Bruce D."/>
            <person name="Han C."/>
            <person name="Tapia R."/>
            <person name="Gilna P."/>
            <person name="Schmutz J."/>
            <person name="Larimer F."/>
            <person name="Land M."/>
            <person name="Hauser L."/>
            <person name="Kyrpides N."/>
            <person name="Lykidis A."/>
            <person name="da Costa M.S."/>
            <person name="Rainey F.A."/>
            <person name="Empadinhas N."/>
            <person name="Jolivet E."/>
            <person name="Battista J.R."/>
            <person name="Richardson P."/>
        </authorList>
    </citation>
    <scope>NUCLEOTIDE SEQUENCE [LARGE SCALE GENOMIC DNA]</scope>
    <source>
        <strain evidence="8">DSM 9941 / NBRC 16129 / PRD-1</strain>
    </source>
</reference>
<evidence type="ECO:0000259" key="4">
    <source>
        <dbReference type="Pfam" id="PF07992"/>
    </source>
</evidence>
<dbReference type="EMBL" id="CP000386">
    <property type="protein sequence ID" value="ABG05420.1"/>
    <property type="molecule type" value="Genomic_DNA"/>
</dbReference>
<evidence type="ECO:0000259" key="6">
    <source>
        <dbReference type="Pfam" id="PF17806"/>
    </source>
</evidence>
<dbReference type="InterPro" id="IPR006222">
    <property type="entry name" value="GCVT_N"/>
</dbReference>
<dbReference type="Pfam" id="PF01571">
    <property type="entry name" value="GCV_T"/>
    <property type="match status" value="1"/>
</dbReference>
<protein>
    <submittedName>
        <fullName evidence="7">Aminomethyltransferase</fullName>
        <ecNumber evidence="7">2.1.2.10</ecNumber>
    </submittedName>
</protein>
<evidence type="ECO:0000256" key="2">
    <source>
        <dbReference type="ARBA" id="ARBA00023002"/>
    </source>
</evidence>
<dbReference type="STRING" id="266117.Rxyl_2496"/>
<feature type="domain" description="SoxA A3" evidence="6">
    <location>
        <begin position="501"/>
        <end position="585"/>
    </location>
</feature>
<keyword evidence="8" id="KW-1185">Reference proteome</keyword>
<dbReference type="InterPro" id="IPR013977">
    <property type="entry name" value="GcvT_C"/>
</dbReference>
<dbReference type="eggNOG" id="COG0404">
    <property type="taxonomic scope" value="Bacteria"/>
</dbReference>
<dbReference type="GO" id="GO:0016491">
    <property type="term" value="F:oxidoreductase activity"/>
    <property type="evidence" value="ECO:0007669"/>
    <property type="project" value="UniProtKB-KW"/>
</dbReference>
<organism evidence="7 8">
    <name type="scientific">Rubrobacter xylanophilus (strain DSM 9941 / JCM 11954 / NBRC 16129 / PRD-1)</name>
    <dbReference type="NCBI Taxonomy" id="266117"/>
    <lineage>
        <taxon>Bacteria</taxon>
        <taxon>Bacillati</taxon>
        <taxon>Actinomycetota</taxon>
        <taxon>Rubrobacteria</taxon>
        <taxon>Rubrobacterales</taxon>
        <taxon>Rubrobacteraceae</taxon>
        <taxon>Rubrobacter</taxon>
    </lineage>
</organism>
<evidence type="ECO:0000259" key="5">
    <source>
        <dbReference type="Pfam" id="PF08669"/>
    </source>
</evidence>
<dbReference type="HOGENOM" id="CLU_011963_0_0_11"/>
<comment type="similarity">
    <text evidence="1">Belongs to the GcvT family.</text>
</comment>
<dbReference type="SUPFAM" id="SSF51905">
    <property type="entry name" value="FAD/NAD(P)-binding domain"/>
    <property type="match status" value="1"/>
</dbReference>
<dbReference type="EC" id="2.1.2.10" evidence="7"/>
<dbReference type="PANTHER" id="PTHR43757:SF15">
    <property type="entry name" value="PYRUVATE DEHYDROGENASE PHOSPHATASE REGULATORY SUBUNIT, MITOCHONDRIAL-LIKE"/>
    <property type="match status" value="1"/>
</dbReference>
<dbReference type="RefSeq" id="WP_011565431.1">
    <property type="nucleotide sequence ID" value="NC_008148.1"/>
</dbReference>
<dbReference type="eggNOG" id="COG0446">
    <property type="taxonomic scope" value="Bacteria"/>
</dbReference>
<evidence type="ECO:0000313" key="8">
    <source>
        <dbReference type="Proteomes" id="UP000006637"/>
    </source>
</evidence>
<dbReference type="InterPro" id="IPR029043">
    <property type="entry name" value="GcvT/YgfZ_C"/>
</dbReference>
<evidence type="ECO:0000313" key="7">
    <source>
        <dbReference type="EMBL" id="ABG05420.1"/>
    </source>
</evidence>
<dbReference type="PhylomeDB" id="Q1AT58"/>
<dbReference type="Pfam" id="PF13510">
    <property type="entry name" value="Fer2_4"/>
    <property type="match status" value="1"/>
</dbReference>
<gene>
    <name evidence="7" type="ordered locus">Rxyl_2496</name>
</gene>
<dbReference type="Pfam" id="PF17806">
    <property type="entry name" value="SO_alpha_A3"/>
    <property type="match status" value="1"/>
</dbReference>
<evidence type="ECO:0000256" key="1">
    <source>
        <dbReference type="ARBA" id="ARBA00008609"/>
    </source>
</evidence>
<evidence type="ECO:0000259" key="3">
    <source>
        <dbReference type="Pfam" id="PF01571"/>
    </source>
</evidence>
<dbReference type="OrthoDB" id="5287468at2"/>
<dbReference type="KEGG" id="rxy:Rxyl_2496"/>
<dbReference type="InterPro" id="IPR027266">
    <property type="entry name" value="TrmE/GcvT-like"/>
</dbReference>
<sequence>MSSRLPYQEGEWIDRSKPLTFSFEGKRFTGFSGDTITSALWASGERVLGRSFKYHRPRGVLSFANHDVNVMVQNGAVPNIRADVTLIKSNQNLRAVNTIGGLKLDLGQINNRLSRFLPVGFYYKAFHKPARLFPLWEKFIRKAAGLGYVNVNSKRRLWSKAYGFADVLVIGAGAAGLSAAISAAEAGAKVVLVDENPRVGGSLTYAKTINNNGTSVLADLARKVESYPNIEFWSDTVASAYFEDQWVPLVHSDGGMTKMRAKSVVVASGVMEQPAVFRNNDLPGIMLGSAAQRLIYRYAVKPFDRGIVLAANSDAYGLVLDLLSAGVEVAAVVDLRHEGEDSALAEVVQESGVKIYRGHCIYEALPTRRGMRLAGAVICPLDIQNNPIPSRAFYIDCDGICMSVGWAANIALLAQAGCELSYAENLGQLIPKISPEGLFAAGRVKGIYNIQDKLCDGRRAGILAAQYAGFSKKNTKIPEEPVDSSAVGRSHPYPIYDHPKGMAFVDFDEDVQLKDIKNSIQEGFDSVALVNRFATLGMGPSQGKHSNMNGVRIVARMMNQSIDKAGSITSRPFYHPVPMGVLAGRSFHPVRRTPMHFRHEDFNAIFMRAGNWLRPEYYELSGKEREDAIRAEVRSVRQHVGLIDVGTLGKLEIHGPDALELIERICTGHFARLETGMTRYALMTDEAGIIIDDGVCAKLNDDHFYLTATTSGVDDLYREMSRWIQIWGLNVEVTNYTETFAAMNVAGPSARAVMKQLTELDLSENKFPYLAIREGEVAGVPARIMRVGFVGELGYEVHVPATYGLFVWDRIIEAGREYGIKPFGVEAQRRLRLEKGHIIVGQDTDGLTNPWEANLGWAVKLDKPFFIGQRTLKILRKKMDANLAQSRVLVGFKLVSNERPWPKESHLIIEEDRIIGRVTSTAYSESLDQVIGLAFLPTERSARGTRFQIRVEGGSMVEAEVVPTPFYDPDNMRQRVS</sequence>
<dbReference type="Gene3D" id="3.50.50.60">
    <property type="entry name" value="FAD/NAD(P)-binding domain"/>
    <property type="match status" value="1"/>
</dbReference>